<dbReference type="RefSeq" id="WP_058313677.1">
    <property type="nucleotide sequence ID" value="NZ_CYTO01000004.1"/>
</dbReference>
<dbReference type="InterPro" id="IPR052164">
    <property type="entry name" value="Anthracycline_SecMetBiosynth"/>
</dbReference>
<dbReference type="PANTHER" id="PTHR33993:SF2">
    <property type="entry name" value="VOC DOMAIN-CONTAINING PROTEIN"/>
    <property type="match status" value="1"/>
</dbReference>
<dbReference type="SUPFAM" id="SSF54593">
    <property type="entry name" value="Glyoxalase/Bleomycin resistance protein/Dihydroxybiphenyl dioxygenase"/>
    <property type="match status" value="1"/>
</dbReference>
<evidence type="ECO:0000259" key="1">
    <source>
        <dbReference type="Pfam" id="PF00903"/>
    </source>
</evidence>
<name>A0A0P1IM42_9RHOB</name>
<evidence type="ECO:0000313" key="3">
    <source>
        <dbReference type="Proteomes" id="UP000051184"/>
    </source>
</evidence>
<dbReference type="STRING" id="1715691.TA5113_00240"/>
<dbReference type="CDD" id="cd07247">
    <property type="entry name" value="SgaA_N_like"/>
    <property type="match status" value="1"/>
</dbReference>
<proteinExistence type="predicted"/>
<protein>
    <submittedName>
        <fullName evidence="2">Putative enzyme related to lactoylglutathione lyase</fullName>
    </submittedName>
</protein>
<gene>
    <name evidence="2" type="ORF">TA5114_00480</name>
</gene>
<sequence length="125" mass="13442">MTYPVKDTLVWCEIPVTDMKEGCAFYSAVFDSEMEIEEGGPNPVSFFPKQSENDVAGHIYPGKPASNGEGITAHLHAPDTLEATVGRAQKAGAAIIGPIIDMPFGRFQYAIDPFGNSLGIFSMSK</sequence>
<dbReference type="Pfam" id="PF00903">
    <property type="entry name" value="Glyoxalase"/>
    <property type="match status" value="1"/>
</dbReference>
<evidence type="ECO:0000313" key="2">
    <source>
        <dbReference type="EMBL" id="CUK24694.1"/>
    </source>
</evidence>
<dbReference type="InterPro" id="IPR029068">
    <property type="entry name" value="Glyas_Bleomycin-R_OHBP_Dase"/>
</dbReference>
<keyword evidence="3" id="KW-1185">Reference proteome</keyword>
<dbReference type="Proteomes" id="UP000051184">
    <property type="component" value="Unassembled WGS sequence"/>
</dbReference>
<feature type="domain" description="Glyoxalase/fosfomycin resistance/dioxygenase" evidence="1">
    <location>
        <begin position="9"/>
        <end position="118"/>
    </location>
</feature>
<accession>A0A0P1IM42</accession>
<dbReference type="Gene3D" id="3.10.180.10">
    <property type="entry name" value="2,3-Dihydroxybiphenyl 1,2-Dioxygenase, domain 1"/>
    <property type="match status" value="1"/>
</dbReference>
<reference evidence="3" key="1">
    <citation type="submission" date="2015-09" db="EMBL/GenBank/DDBJ databases">
        <authorList>
            <person name="Rodrigo-Torres Lidia"/>
            <person name="Arahal R.David."/>
        </authorList>
    </citation>
    <scope>NUCLEOTIDE SEQUENCE [LARGE SCALE GENOMIC DNA]</scope>
    <source>
        <strain evidence="3">CECT 5114</strain>
    </source>
</reference>
<organism evidence="2 3">
    <name type="scientific">Cognatishimia activa</name>
    <dbReference type="NCBI Taxonomy" id="1715691"/>
    <lineage>
        <taxon>Bacteria</taxon>
        <taxon>Pseudomonadati</taxon>
        <taxon>Pseudomonadota</taxon>
        <taxon>Alphaproteobacteria</taxon>
        <taxon>Rhodobacterales</taxon>
        <taxon>Paracoccaceae</taxon>
        <taxon>Cognatishimia</taxon>
    </lineage>
</organism>
<dbReference type="InterPro" id="IPR004360">
    <property type="entry name" value="Glyas_Fos-R_dOase_dom"/>
</dbReference>
<dbReference type="OrthoDB" id="9793039at2"/>
<dbReference type="EMBL" id="CYUE01000002">
    <property type="protein sequence ID" value="CUK24694.1"/>
    <property type="molecule type" value="Genomic_DNA"/>
</dbReference>
<keyword evidence="2" id="KW-0456">Lyase</keyword>
<dbReference type="AlphaFoldDB" id="A0A0P1IM42"/>
<dbReference type="PANTHER" id="PTHR33993">
    <property type="entry name" value="GLYOXALASE-RELATED"/>
    <property type="match status" value="1"/>
</dbReference>
<dbReference type="GO" id="GO:0016829">
    <property type="term" value="F:lyase activity"/>
    <property type="evidence" value="ECO:0007669"/>
    <property type="project" value="UniProtKB-KW"/>
</dbReference>